<sequence>MALERVSCTSCASAGFGHSCELDIALNSCKRCLQTQGECSYLSNSVERTMAMLQAISDQQDSLLHEIELLSARLANMALETEHLEWYERILSAQADDSIRTGHLFPPLITRTSLPGRRHKFVVYIL</sequence>
<dbReference type="AlphaFoldDB" id="A0A5B0QPH3"/>
<dbReference type="Proteomes" id="UP000325313">
    <property type="component" value="Unassembled WGS sequence"/>
</dbReference>
<evidence type="ECO:0000313" key="3">
    <source>
        <dbReference type="Proteomes" id="UP000324748"/>
    </source>
</evidence>
<gene>
    <name evidence="1" type="ORF">PGT21_031200</name>
    <name evidence="2" type="ORF">PGTUg99_033257</name>
</gene>
<evidence type="ECO:0000313" key="4">
    <source>
        <dbReference type="Proteomes" id="UP000325313"/>
    </source>
</evidence>
<dbReference type="EMBL" id="VDEP01000169">
    <property type="protein sequence ID" value="KAA1127257.1"/>
    <property type="molecule type" value="Genomic_DNA"/>
</dbReference>
<reference evidence="3 4" key="1">
    <citation type="submission" date="2019-05" db="EMBL/GenBank/DDBJ databases">
        <title>Emergence of the Ug99 lineage of the wheat stem rust pathogen through somatic hybridization.</title>
        <authorList>
            <person name="Li F."/>
            <person name="Upadhyaya N.M."/>
            <person name="Sperschneider J."/>
            <person name="Matny O."/>
            <person name="Nguyen-Phuc H."/>
            <person name="Mago R."/>
            <person name="Raley C."/>
            <person name="Miller M.E."/>
            <person name="Silverstein K.A.T."/>
            <person name="Henningsen E."/>
            <person name="Hirsch C.D."/>
            <person name="Visser B."/>
            <person name="Pretorius Z.A."/>
            <person name="Steffenson B.J."/>
            <person name="Schwessinger B."/>
            <person name="Dodds P.N."/>
            <person name="Figueroa M."/>
        </authorList>
    </citation>
    <scope>NUCLEOTIDE SEQUENCE [LARGE SCALE GENOMIC DNA]</scope>
    <source>
        <strain evidence="1">21-0</strain>
        <strain evidence="2 4">Ug99</strain>
    </source>
</reference>
<dbReference type="Proteomes" id="UP000324748">
    <property type="component" value="Unassembled WGS sequence"/>
</dbReference>
<keyword evidence="3" id="KW-1185">Reference proteome</keyword>
<dbReference type="EMBL" id="VSWC01000014">
    <property type="protein sequence ID" value="KAA1115088.1"/>
    <property type="molecule type" value="Genomic_DNA"/>
</dbReference>
<dbReference type="OMA" id="CKVACTS"/>
<evidence type="ECO:0000313" key="1">
    <source>
        <dbReference type="EMBL" id="KAA1115088.1"/>
    </source>
</evidence>
<evidence type="ECO:0000313" key="2">
    <source>
        <dbReference type="EMBL" id="KAA1127257.1"/>
    </source>
</evidence>
<accession>A0A5B0QPH3</accession>
<protein>
    <recommendedName>
        <fullName evidence="5">Zn(2)-C6 fungal-type domain-containing protein</fullName>
    </recommendedName>
</protein>
<comment type="caution">
    <text evidence="1">The sequence shown here is derived from an EMBL/GenBank/DDBJ whole genome shotgun (WGS) entry which is preliminary data.</text>
</comment>
<evidence type="ECO:0008006" key="5">
    <source>
        <dbReference type="Google" id="ProtNLM"/>
    </source>
</evidence>
<proteinExistence type="predicted"/>
<organism evidence="1 3">
    <name type="scientific">Puccinia graminis f. sp. tritici</name>
    <dbReference type="NCBI Taxonomy" id="56615"/>
    <lineage>
        <taxon>Eukaryota</taxon>
        <taxon>Fungi</taxon>
        <taxon>Dikarya</taxon>
        <taxon>Basidiomycota</taxon>
        <taxon>Pucciniomycotina</taxon>
        <taxon>Pucciniomycetes</taxon>
        <taxon>Pucciniales</taxon>
        <taxon>Pucciniaceae</taxon>
        <taxon>Puccinia</taxon>
    </lineage>
</organism>
<dbReference type="OrthoDB" id="2495782at2759"/>
<name>A0A5B0QPH3_PUCGR</name>